<accession>A0A2S0VNP2</accession>
<dbReference type="KEGG" id="cate:C2869_04985"/>
<dbReference type="SMART" id="SM00635">
    <property type="entry name" value="BID_2"/>
    <property type="match status" value="1"/>
</dbReference>
<evidence type="ECO:0000313" key="2">
    <source>
        <dbReference type="EMBL" id="AWB65834.1"/>
    </source>
</evidence>
<organism evidence="2 3">
    <name type="scientific">Saccharobesus litoralis</name>
    <dbReference type="NCBI Taxonomy" id="2172099"/>
    <lineage>
        <taxon>Bacteria</taxon>
        <taxon>Pseudomonadati</taxon>
        <taxon>Pseudomonadota</taxon>
        <taxon>Gammaproteobacteria</taxon>
        <taxon>Alteromonadales</taxon>
        <taxon>Alteromonadaceae</taxon>
        <taxon>Saccharobesus</taxon>
    </lineage>
</organism>
<evidence type="ECO:0000259" key="1">
    <source>
        <dbReference type="SMART" id="SM00635"/>
    </source>
</evidence>
<name>A0A2S0VNP2_9ALTE</name>
<dbReference type="Gene3D" id="2.60.40.1080">
    <property type="match status" value="1"/>
</dbReference>
<evidence type="ECO:0000313" key="3">
    <source>
        <dbReference type="Proteomes" id="UP000244441"/>
    </source>
</evidence>
<dbReference type="InterPro" id="IPR003343">
    <property type="entry name" value="Big_2"/>
</dbReference>
<proteinExistence type="predicted"/>
<dbReference type="Pfam" id="PF02368">
    <property type="entry name" value="Big_2"/>
    <property type="match status" value="1"/>
</dbReference>
<reference evidence="2 3" key="1">
    <citation type="submission" date="2018-01" db="EMBL/GenBank/DDBJ databases">
        <title>Genome sequence of a Cantenovulum-like bacteria.</title>
        <authorList>
            <person name="Tan W.R."/>
            <person name="Lau N.-S."/>
            <person name="Go F."/>
            <person name="Amirul A.-A.A."/>
        </authorList>
    </citation>
    <scope>NUCLEOTIDE SEQUENCE [LARGE SCALE GENOMIC DNA]</scope>
    <source>
        <strain evidence="2 3">CCB-QB4</strain>
    </source>
</reference>
<sequence length="628" mass="67379">MKFITAKRSLLTFLREQYIWRSKMNKNLLKNTLLASVMAVALVGCKSDVEEGFDYGYNASKPAEFSTLKVTIVENAASETGDIVRVDLMQGATSDGEPLTAESTSAIVRSVQFDLDALAVLDPRTGTGNNSRSAFRMVGNYLYINLAMFADALQAGGSLPQHTFIIDYIIDNGAILAEGETLQTRRLELTIAGSPDPVEGVEVPSELTVAVDGELQAMASVLPAYAFNKNLIWQSSDSDIISVDPASGVLRGIKEGTVTITVTTEEGGFSDTFTANATNAPRNVALMNVYSKDGLEVTSSQNGQSNQNGQVTVPACTAIGFEAMSTPEAGKQLAGDFVYNWSTGLDSVNNINNGEMVYFSSEVTGPYVAGVSLSGTAFEADIDVMVEANLACNNSNHSIDLNFDDDGKFTRWGVQPIVEWATITHDENGLTGKALSFTRNVSDADKMLDAGQITQFGDVLGIIAFDWAKGTANGGASFFGSHFGLGTAPANPSIASVGKEIKAGIWVKLIKQDPSDTTPVVVKHHLLPWSAASVIGPNRPPKRLVSPDFTGVIPADKHDQWVYIEFVDQQHDDDDATFNSTFTIPASWGENNDGSGWINVQPEFLFEGLAEGDTILIDDYAIQHVNAN</sequence>
<dbReference type="AlphaFoldDB" id="A0A2S0VNP2"/>
<dbReference type="SUPFAM" id="SSF49373">
    <property type="entry name" value="Invasin/intimin cell-adhesion fragments"/>
    <property type="match status" value="1"/>
</dbReference>
<gene>
    <name evidence="2" type="ORF">C2869_04985</name>
</gene>
<keyword evidence="3" id="KW-1185">Reference proteome</keyword>
<dbReference type="EMBL" id="CP026604">
    <property type="protein sequence ID" value="AWB65834.1"/>
    <property type="molecule type" value="Genomic_DNA"/>
</dbReference>
<feature type="domain" description="BIG2" evidence="1">
    <location>
        <begin position="197"/>
        <end position="274"/>
    </location>
</feature>
<protein>
    <recommendedName>
        <fullName evidence="1">BIG2 domain-containing protein</fullName>
    </recommendedName>
</protein>
<dbReference type="Proteomes" id="UP000244441">
    <property type="component" value="Chromosome"/>
</dbReference>
<dbReference type="InterPro" id="IPR008964">
    <property type="entry name" value="Invasin/intimin_cell_adhesion"/>
</dbReference>